<dbReference type="PROSITE" id="PS50893">
    <property type="entry name" value="ABC_TRANSPORTER_2"/>
    <property type="match status" value="1"/>
</dbReference>
<proteinExistence type="predicted"/>
<organism evidence="5 6">
    <name type="scientific">Pelagibacter ubique (strain HTCC1002)</name>
    <dbReference type="NCBI Taxonomy" id="314261"/>
    <lineage>
        <taxon>Bacteria</taxon>
        <taxon>Pseudomonadati</taxon>
        <taxon>Pseudomonadota</taxon>
        <taxon>Alphaproteobacteria</taxon>
        <taxon>Candidatus Pelagibacterales</taxon>
        <taxon>Candidatus Pelagibacteraceae</taxon>
        <taxon>Candidatus Pelagibacter</taxon>
    </lineage>
</organism>
<evidence type="ECO:0000313" key="6">
    <source>
        <dbReference type="Proteomes" id="UP000005306"/>
    </source>
</evidence>
<dbReference type="InterPro" id="IPR003593">
    <property type="entry name" value="AAA+_ATPase"/>
</dbReference>
<keyword evidence="1" id="KW-0813">Transport</keyword>
<feature type="domain" description="ABC transporter" evidence="4">
    <location>
        <begin position="5"/>
        <end position="227"/>
    </location>
</feature>
<name>Q1V2U9_PELU1</name>
<dbReference type="Pfam" id="PF00005">
    <property type="entry name" value="ABC_tran"/>
    <property type="match status" value="1"/>
</dbReference>
<dbReference type="InterPro" id="IPR017871">
    <property type="entry name" value="ABC_transporter-like_CS"/>
</dbReference>
<dbReference type="InterPro" id="IPR003439">
    <property type="entry name" value="ABC_transporter-like_ATP-bd"/>
</dbReference>
<gene>
    <name evidence="5" type="ORF">PU1002_01891</name>
</gene>
<keyword evidence="2" id="KW-0547">Nucleotide-binding</keyword>
<dbReference type="RefSeq" id="WP_006997016.1">
    <property type="nucleotide sequence ID" value="NZ_CH724130.1"/>
</dbReference>
<dbReference type="SUPFAM" id="SSF52540">
    <property type="entry name" value="P-loop containing nucleoside triphosphate hydrolases"/>
    <property type="match status" value="1"/>
</dbReference>
<reference evidence="5 6" key="1">
    <citation type="submission" date="2006-04" db="EMBL/GenBank/DDBJ databases">
        <authorList>
            <person name="Giovannoni S.J."/>
            <person name="Cho J.-C."/>
            <person name="Ferriera S."/>
            <person name="Johnson J."/>
            <person name="Kravitz S."/>
            <person name="Halpern A."/>
            <person name="Remington K."/>
            <person name="Beeson K."/>
            <person name="Tran B."/>
            <person name="Rogers Y.-H."/>
            <person name="Friedman R."/>
            <person name="Venter J.C."/>
        </authorList>
    </citation>
    <scope>NUCLEOTIDE SEQUENCE [LARGE SCALE GENOMIC DNA]</scope>
    <source>
        <strain evidence="5 6">HTCC1002</strain>
    </source>
</reference>
<evidence type="ECO:0000256" key="2">
    <source>
        <dbReference type="ARBA" id="ARBA00022741"/>
    </source>
</evidence>
<dbReference type="GO" id="GO:0005524">
    <property type="term" value="F:ATP binding"/>
    <property type="evidence" value="ECO:0007669"/>
    <property type="project" value="UniProtKB-KW"/>
</dbReference>
<dbReference type="HOGENOM" id="CLU_000604_1_22_5"/>
<evidence type="ECO:0000313" key="5">
    <source>
        <dbReference type="EMBL" id="EAS84429.1"/>
    </source>
</evidence>
<dbReference type="PROSITE" id="PS00211">
    <property type="entry name" value="ABC_TRANSPORTER_1"/>
    <property type="match status" value="1"/>
</dbReference>
<dbReference type="AlphaFoldDB" id="Q1V2U9"/>
<evidence type="ECO:0000256" key="3">
    <source>
        <dbReference type="ARBA" id="ARBA00022840"/>
    </source>
</evidence>
<dbReference type="CDD" id="cd03255">
    <property type="entry name" value="ABC_MJ0796_LolCDE_FtsE"/>
    <property type="match status" value="1"/>
</dbReference>
<sequence length="228" mass="25416">MNNLISLKNISKSFSNNKKINVLKRINYSFTKGKIYSLVGPSGSGKSTLLNVLSLIDKPTTGSLLINKTPVNFNENTKNDKIRSSKIGIIYQQNNLLPDFTALENVYLAGLALTNDKKNSIERAKEIIQTMGLSSREAHFPSELSGGEMQRIAMARALINKPEIILADEPTGSLDHTTAKEVFNVLYKLKNKNRLIIYATHNRFFANMADCKLEMIDGNIKAINARIK</sequence>
<dbReference type="Gene3D" id="3.40.50.300">
    <property type="entry name" value="P-loop containing nucleotide triphosphate hydrolases"/>
    <property type="match status" value="1"/>
</dbReference>
<dbReference type="SMART" id="SM00382">
    <property type="entry name" value="AAA"/>
    <property type="match status" value="1"/>
</dbReference>
<dbReference type="InterPro" id="IPR027417">
    <property type="entry name" value="P-loop_NTPase"/>
</dbReference>
<protein>
    <submittedName>
        <fullName evidence="5">ABC transporter ATP-binding protein</fullName>
    </submittedName>
</protein>
<evidence type="ECO:0000259" key="4">
    <source>
        <dbReference type="PROSITE" id="PS50893"/>
    </source>
</evidence>
<evidence type="ECO:0000256" key="1">
    <source>
        <dbReference type="ARBA" id="ARBA00022448"/>
    </source>
</evidence>
<comment type="caution">
    <text evidence="5">The sequence shown here is derived from an EMBL/GenBank/DDBJ whole genome shotgun (WGS) entry which is preliminary data.</text>
</comment>
<dbReference type="PANTHER" id="PTHR24220:SF86">
    <property type="entry name" value="ABC TRANSPORTER ABCH.1"/>
    <property type="match status" value="1"/>
</dbReference>
<keyword evidence="3 5" id="KW-0067">ATP-binding</keyword>
<dbReference type="GO" id="GO:0022857">
    <property type="term" value="F:transmembrane transporter activity"/>
    <property type="evidence" value="ECO:0007669"/>
    <property type="project" value="TreeGrafter"/>
</dbReference>
<accession>Q1V2U9</accession>
<dbReference type="InterPro" id="IPR015854">
    <property type="entry name" value="ABC_transpr_LolD-like"/>
</dbReference>
<dbReference type="EMBL" id="AAPV01000001">
    <property type="protein sequence ID" value="EAS84429.1"/>
    <property type="molecule type" value="Genomic_DNA"/>
</dbReference>
<dbReference type="InterPro" id="IPR017911">
    <property type="entry name" value="MacB-like_ATP-bd"/>
</dbReference>
<dbReference type="GO" id="GO:0005886">
    <property type="term" value="C:plasma membrane"/>
    <property type="evidence" value="ECO:0007669"/>
    <property type="project" value="TreeGrafter"/>
</dbReference>
<dbReference type="GO" id="GO:0016887">
    <property type="term" value="F:ATP hydrolysis activity"/>
    <property type="evidence" value="ECO:0007669"/>
    <property type="project" value="InterPro"/>
</dbReference>
<dbReference type="Proteomes" id="UP000005306">
    <property type="component" value="Unassembled WGS sequence"/>
</dbReference>
<dbReference type="PANTHER" id="PTHR24220">
    <property type="entry name" value="IMPORT ATP-BINDING PROTEIN"/>
    <property type="match status" value="1"/>
</dbReference>